<keyword evidence="2" id="KW-1185">Reference proteome</keyword>
<comment type="caution">
    <text evidence="1">The sequence shown here is derived from an EMBL/GenBank/DDBJ whole genome shotgun (WGS) entry which is preliminary data.</text>
</comment>
<sequence>MSHFNVFDEYRKRLYPIGRGHALWSPSPQQIDGTRQPAVQIGDVGYIYDGRWTFLFNVHLTTGAEGQATRLPPAFYPLYRSGVSWSLLPDSSQWSVSGGSSRCISVGVSDSTGALSVRTPSISVDFSSEVSVAYIGEAEEEAVTKHALRRYVDYARGNLHHWRHFFAEQGMDLNISDLIIVTACTRASSWTNSVRISSSSEANLCVRASLNTLANIELTYQNRANVDMNVMHNSGPTYRTDDETAGFDQCLFVKGYKVSAFDQIQSALRSSFRRRRSKNHSHSLGDLGQAKPENVGSDTSSGAPSGSSDKPVGRPLQHLPLSTPNTQLPGSSGEPDSSLTEISSPPNAEPMRAVCQHRYPLKSRGKHFAFLTVDQSHALVEKDNPLFYYGEEVTGTISVSAENLEKISSMEVVLQEFAAKGVRSAIQAIASKKVDLSDSQATANPGQYGIFEWAFSLHSPPPPKSLFSPYTSPSPDQLYDLRITIYRRGILSRDLALTQRVDYTLEPTTPTPHTSPRNLRDPTALPSLSKQILADSAGISKLPPQVQPWKEVKYPAFRIKGMLFHTQQVEYTCMPTIPSFCYTSTNLPIKFTITSANMQAIFFITSNPSAIDIRLSKVFALGADHARLGRARQGEIVIDASMKIGPSVSYRGTSLMYTVNVYPFKMVGFAPAVSPDKVLFVAKVSFAHPLLKELARPPAYFASASGASDTLPGPPQPTPASKPPPGSPVHAYSESRLSSDSRGQTAQKGLFVQQQNTDPSTERLAADVMSPVGGPSNTVRDEMQGLVQARQNPTPSTDDSESLTDDLDPGMPSTSVDPDWKTDALEYIHETANVAFAIVHDDDLLPFLDDITPEKDLYDVLCERRPRVYIIGGKSGADAIGENAPTSSRTCP</sequence>
<reference evidence="1" key="2">
    <citation type="journal article" date="2022" name="New Phytol.">
        <title>Evolutionary transition to the ectomycorrhizal habit in the genomes of a hyperdiverse lineage of mushroom-forming fungi.</title>
        <authorList>
            <person name="Looney B."/>
            <person name="Miyauchi S."/>
            <person name="Morin E."/>
            <person name="Drula E."/>
            <person name="Courty P.E."/>
            <person name="Kohler A."/>
            <person name="Kuo A."/>
            <person name="LaButti K."/>
            <person name="Pangilinan J."/>
            <person name="Lipzen A."/>
            <person name="Riley R."/>
            <person name="Andreopoulos W."/>
            <person name="He G."/>
            <person name="Johnson J."/>
            <person name="Nolan M."/>
            <person name="Tritt A."/>
            <person name="Barry K.W."/>
            <person name="Grigoriev I.V."/>
            <person name="Nagy L.G."/>
            <person name="Hibbett D."/>
            <person name="Henrissat B."/>
            <person name="Matheny P.B."/>
            <person name="Labbe J."/>
            <person name="Martin F.M."/>
        </authorList>
    </citation>
    <scope>NUCLEOTIDE SEQUENCE</scope>
    <source>
        <strain evidence="1">EC-137</strain>
    </source>
</reference>
<accession>A0ACB8QAE7</accession>
<proteinExistence type="predicted"/>
<evidence type="ECO:0000313" key="1">
    <source>
        <dbReference type="EMBL" id="KAI0028779.1"/>
    </source>
</evidence>
<dbReference type="Proteomes" id="UP000814128">
    <property type="component" value="Unassembled WGS sequence"/>
</dbReference>
<dbReference type="EMBL" id="MU273723">
    <property type="protein sequence ID" value="KAI0028779.1"/>
    <property type="molecule type" value="Genomic_DNA"/>
</dbReference>
<organism evidence="1 2">
    <name type="scientific">Vararia minispora EC-137</name>
    <dbReference type="NCBI Taxonomy" id="1314806"/>
    <lineage>
        <taxon>Eukaryota</taxon>
        <taxon>Fungi</taxon>
        <taxon>Dikarya</taxon>
        <taxon>Basidiomycota</taxon>
        <taxon>Agaricomycotina</taxon>
        <taxon>Agaricomycetes</taxon>
        <taxon>Russulales</taxon>
        <taxon>Lachnocladiaceae</taxon>
        <taxon>Vararia</taxon>
    </lineage>
</organism>
<reference evidence="1" key="1">
    <citation type="submission" date="2021-02" db="EMBL/GenBank/DDBJ databases">
        <authorList>
            <consortium name="DOE Joint Genome Institute"/>
            <person name="Ahrendt S."/>
            <person name="Looney B.P."/>
            <person name="Miyauchi S."/>
            <person name="Morin E."/>
            <person name="Drula E."/>
            <person name="Courty P.E."/>
            <person name="Chicoki N."/>
            <person name="Fauchery L."/>
            <person name="Kohler A."/>
            <person name="Kuo A."/>
            <person name="Labutti K."/>
            <person name="Pangilinan J."/>
            <person name="Lipzen A."/>
            <person name="Riley R."/>
            <person name="Andreopoulos W."/>
            <person name="He G."/>
            <person name="Johnson J."/>
            <person name="Barry K.W."/>
            <person name="Grigoriev I.V."/>
            <person name="Nagy L."/>
            <person name="Hibbett D."/>
            <person name="Henrissat B."/>
            <person name="Matheny P.B."/>
            <person name="Labbe J."/>
            <person name="Martin F."/>
        </authorList>
    </citation>
    <scope>NUCLEOTIDE SEQUENCE</scope>
    <source>
        <strain evidence="1">EC-137</strain>
    </source>
</reference>
<gene>
    <name evidence="1" type="ORF">K488DRAFT_89399</name>
</gene>
<evidence type="ECO:0000313" key="2">
    <source>
        <dbReference type="Proteomes" id="UP000814128"/>
    </source>
</evidence>
<protein>
    <submittedName>
        <fullName evidence="1">Uncharacterized protein</fullName>
    </submittedName>
</protein>
<name>A0ACB8QAE7_9AGAM</name>